<keyword evidence="15 18" id="KW-0496">Mitochondrion</keyword>
<evidence type="ECO:0000256" key="6">
    <source>
        <dbReference type="ARBA" id="ARBA00022448"/>
    </source>
</evidence>
<keyword evidence="7 18" id="KW-0679">Respiratory chain</keyword>
<dbReference type="GO" id="GO:0006120">
    <property type="term" value="P:mitochondrial electron transport, NADH to ubiquinone"/>
    <property type="evidence" value="ECO:0007669"/>
    <property type="project" value="InterPro"/>
</dbReference>
<organism evidence="20">
    <name type="scientific">Ironoquia dubia</name>
    <dbReference type="NCBI Taxonomy" id="1875543"/>
    <lineage>
        <taxon>Eukaryota</taxon>
        <taxon>Metazoa</taxon>
        <taxon>Ecdysozoa</taxon>
        <taxon>Arthropoda</taxon>
        <taxon>Hexapoda</taxon>
        <taxon>Insecta</taxon>
        <taxon>Pterygota</taxon>
        <taxon>Neoptera</taxon>
        <taxon>Endopterygota</taxon>
        <taxon>Trichoptera</taxon>
        <taxon>Integripalpia</taxon>
        <taxon>Plenitentoria</taxon>
        <taxon>Limnephiloidea</taxon>
        <taxon>Limnephilidae</taxon>
        <taxon>Dicosmoecinae</taxon>
        <taxon>Ironoquia</taxon>
    </lineage>
</organism>
<keyword evidence="14 18" id="KW-0830">Ubiquinone</keyword>
<dbReference type="EC" id="7.1.1.2" evidence="4 18"/>
<evidence type="ECO:0000256" key="5">
    <source>
        <dbReference type="ARBA" id="ARBA00021008"/>
    </source>
</evidence>
<dbReference type="GO" id="GO:0008137">
    <property type="term" value="F:NADH dehydrogenase (ubiquinone) activity"/>
    <property type="evidence" value="ECO:0007669"/>
    <property type="project" value="UniProtKB-EC"/>
</dbReference>
<accession>A0A7D7ADB8</accession>
<evidence type="ECO:0000256" key="16">
    <source>
        <dbReference type="ARBA" id="ARBA00023136"/>
    </source>
</evidence>
<evidence type="ECO:0000256" key="2">
    <source>
        <dbReference type="ARBA" id="ARBA00004448"/>
    </source>
</evidence>
<feature type="transmembrane region" description="Helical" evidence="18">
    <location>
        <begin position="144"/>
        <end position="171"/>
    </location>
</feature>
<feature type="transmembrane region" description="Helical" evidence="18">
    <location>
        <begin position="239"/>
        <end position="260"/>
    </location>
</feature>
<protein>
    <recommendedName>
        <fullName evidence="5 18">NADH-ubiquinone oxidoreductase chain 2</fullName>
        <ecNumber evidence="4 18">7.1.1.2</ecNumber>
    </recommendedName>
</protein>
<keyword evidence="12 18" id="KW-1133">Transmembrane helix</keyword>
<gene>
    <name evidence="20" type="primary">ND2</name>
</gene>
<dbReference type="EMBL" id="MT483673">
    <property type="protein sequence ID" value="QLY89902.1"/>
    <property type="molecule type" value="Genomic_DNA"/>
</dbReference>
<evidence type="ECO:0000256" key="13">
    <source>
        <dbReference type="ARBA" id="ARBA00023027"/>
    </source>
</evidence>
<dbReference type="Pfam" id="PF00361">
    <property type="entry name" value="Proton_antipo_M"/>
    <property type="match status" value="1"/>
</dbReference>
<evidence type="ECO:0000259" key="19">
    <source>
        <dbReference type="Pfam" id="PF00361"/>
    </source>
</evidence>
<proteinExistence type="inferred from homology"/>
<comment type="function">
    <text evidence="1">Core subunit of the mitochondrial membrane respiratory chain NADH dehydrogenase (Complex I) that is believed to belong to the minimal assembly required for catalysis. Complex I functions in the transfer of electrons from NADH to the respiratory chain. The immediate electron acceptor for the enzyme is believed to be ubiquinone.</text>
</comment>
<evidence type="ECO:0000256" key="11">
    <source>
        <dbReference type="ARBA" id="ARBA00022982"/>
    </source>
</evidence>
<feature type="transmembrane region" description="Helical" evidence="18">
    <location>
        <begin position="59"/>
        <end position="83"/>
    </location>
</feature>
<evidence type="ECO:0000256" key="17">
    <source>
        <dbReference type="ARBA" id="ARBA00049551"/>
    </source>
</evidence>
<dbReference type="InterPro" id="IPR003917">
    <property type="entry name" value="NADH_UbQ_OxRdtase_chain2"/>
</dbReference>
<dbReference type="GO" id="GO:0005743">
    <property type="term" value="C:mitochondrial inner membrane"/>
    <property type="evidence" value="ECO:0007669"/>
    <property type="project" value="UniProtKB-SubCell"/>
</dbReference>
<dbReference type="InterPro" id="IPR050175">
    <property type="entry name" value="Complex_I_Subunit_2"/>
</dbReference>
<dbReference type="InterPro" id="IPR001750">
    <property type="entry name" value="ND/Mrp_TM"/>
</dbReference>
<geneLocation type="mitochondrion" evidence="20"/>
<feature type="transmembrane region" description="Helical" evidence="18">
    <location>
        <begin position="95"/>
        <end position="118"/>
    </location>
</feature>
<evidence type="ECO:0000256" key="18">
    <source>
        <dbReference type="RuleBase" id="RU003403"/>
    </source>
</evidence>
<evidence type="ECO:0000256" key="15">
    <source>
        <dbReference type="ARBA" id="ARBA00023128"/>
    </source>
</evidence>
<evidence type="ECO:0000256" key="4">
    <source>
        <dbReference type="ARBA" id="ARBA00012944"/>
    </source>
</evidence>
<keyword evidence="8 18" id="KW-0812">Transmembrane</keyword>
<comment type="subcellular location">
    <subcellularLocation>
        <location evidence="2 18">Mitochondrion inner membrane</location>
        <topology evidence="2 18">Multi-pass membrane protein</topology>
    </subcellularLocation>
</comment>
<comment type="catalytic activity">
    <reaction evidence="17 18">
        <text>a ubiquinone + NADH + 5 H(+)(in) = a ubiquinol + NAD(+) + 4 H(+)(out)</text>
        <dbReference type="Rhea" id="RHEA:29091"/>
        <dbReference type="Rhea" id="RHEA-COMP:9565"/>
        <dbReference type="Rhea" id="RHEA-COMP:9566"/>
        <dbReference type="ChEBI" id="CHEBI:15378"/>
        <dbReference type="ChEBI" id="CHEBI:16389"/>
        <dbReference type="ChEBI" id="CHEBI:17976"/>
        <dbReference type="ChEBI" id="CHEBI:57540"/>
        <dbReference type="ChEBI" id="CHEBI:57945"/>
        <dbReference type="EC" id="7.1.1.2"/>
    </reaction>
</comment>
<sequence length="341" mass="39631">MNNYFNTTKLMFLFLMIISTIFSLSSLSMINVWMGMEVNLISFIPIMVNSNNNFSSESMMSYFLIQALSSVNFLFSSLMVISLSQWIHSLSMNNMLIMTIMNISLLMKMGAAPFHFWFPKTISGLNWMNCLILSTWQKILPMIALSYCFLSPLLLTSAMMSASIGAIMGLAQTSLQMIMAYSSINHISWMLMALIFNLNTWFTYMMIYSMLNFTLMFMFKIMNMYKLNQIYSNKSLNLISYFIMFNLLSLSGLPPFLGFLPKWLLINLMVENNLYMTNMVLILMSLINLYFYIRITYSYFLLNFFEIKFYQVQFNHINLISMLTILSILGLLICPLTPILT</sequence>
<feature type="transmembrane region" description="Helical" evidence="18">
    <location>
        <begin position="280"/>
        <end position="305"/>
    </location>
</feature>
<feature type="transmembrane region" description="Helical" evidence="18">
    <location>
        <begin position="12"/>
        <end position="34"/>
    </location>
</feature>
<comment type="function">
    <text evidence="18">Core subunit of the mitochondrial membrane respiratory chain NADH dehydrogenase (Complex I) which catalyzes electron transfer from NADH through the respiratory chain, using ubiquinone as an electron acceptor. Essential for the catalytic activity and assembly of complex I.</text>
</comment>
<keyword evidence="6" id="KW-0813">Transport</keyword>
<evidence type="ECO:0000256" key="9">
    <source>
        <dbReference type="ARBA" id="ARBA00022792"/>
    </source>
</evidence>
<evidence type="ECO:0000256" key="1">
    <source>
        <dbReference type="ARBA" id="ARBA00003257"/>
    </source>
</evidence>
<evidence type="ECO:0000256" key="3">
    <source>
        <dbReference type="ARBA" id="ARBA00007012"/>
    </source>
</evidence>
<dbReference type="PANTHER" id="PTHR46552:SF1">
    <property type="entry name" value="NADH-UBIQUINONE OXIDOREDUCTASE CHAIN 2"/>
    <property type="match status" value="1"/>
</dbReference>
<evidence type="ECO:0000313" key="20">
    <source>
        <dbReference type="EMBL" id="QLY89902.1"/>
    </source>
</evidence>
<feature type="domain" description="NADH:quinone oxidoreductase/Mrp antiporter transmembrane" evidence="19">
    <location>
        <begin position="27"/>
        <end position="285"/>
    </location>
</feature>
<keyword evidence="16 18" id="KW-0472">Membrane</keyword>
<comment type="similarity">
    <text evidence="3 18">Belongs to the complex I subunit 2 family.</text>
</comment>
<feature type="transmembrane region" description="Helical" evidence="18">
    <location>
        <begin position="201"/>
        <end position="219"/>
    </location>
</feature>
<name>A0A7D7ADB8_9NEOP</name>
<dbReference type="PANTHER" id="PTHR46552">
    <property type="entry name" value="NADH-UBIQUINONE OXIDOREDUCTASE CHAIN 2"/>
    <property type="match status" value="1"/>
</dbReference>
<feature type="transmembrane region" description="Helical" evidence="18">
    <location>
        <begin position="317"/>
        <end position="340"/>
    </location>
</feature>
<evidence type="ECO:0000256" key="8">
    <source>
        <dbReference type="ARBA" id="ARBA00022692"/>
    </source>
</evidence>
<keyword evidence="13 18" id="KW-0520">NAD</keyword>
<keyword evidence="9 18" id="KW-0999">Mitochondrion inner membrane</keyword>
<reference evidence="20" key="1">
    <citation type="submission" date="2020-05" db="EMBL/GenBank/DDBJ databases">
        <title>DNAmark Project.</title>
        <authorList>
            <person name="Leerhoei F."/>
        </authorList>
    </citation>
    <scope>NUCLEOTIDE SEQUENCE</scope>
    <source>
        <strain evidence="20">DM555</strain>
    </source>
</reference>
<evidence type="ECO:0000256" key="12">
    <source>
        <dbReference type="ARBA" id="ARBA00022989"/>
    </source>
</evidence>
<dbReference type="PRINTS" id="PR01436">
    <property type="entry name" value="NADHDHGNASE2"/>
</dbReference>
<dbReference type="AlphaFoldDB" id="A0A7D7ADB8"/>
<evidence type="ECO:0000256" key="10">
    <source>
        <dbReference type="ARBA" id="ARBA00022967"/>
    </source>
</evidence>
<evidence type="ECO:0000256" key="14">
    <source>
        <dbReference type="ARBA" id="ARBA00023075"/>
    </source>
</evidence>
<keyword evidence="10 18" id="KW-1278">Translocase</keyword>
<evidence type="ECO:0000256" key="7">
    <source>
        <dbReference type="ARBA" id="ARBA00022660"/>
    </source>
</evidence>
<keyword evidence="11 18" id="KW-0249">Electron transport</keyword>